<evidence type="ECO:0000259" key="1">
    <source>
        <dbReference type="PROSITE" id="PS50878"/>
    </source>
</evidence>
<dbReference type="PANTHER" id="PTHR33064:SF37">
    <property type="entry name" value="RIBONUCLEASE H"/>
    <property type="match status" value="1"/>
</dbReference>
<evidence type="ECO:0000313" key="3">
    <source>
        <dbReference type="Proteomes" id="UP000324800"/>
    </source>
</evidence>
<dbReference type="InterPro" id="IPR000477">
    <property type="entry name" value="RT_dom"/>
</dbReference>
<dbReference type="SUPFAM" id="SSF56672">
    <property type="entry name" value="DNA/RNA polymerases"/>
    <property type="match status" value="1"/>
</dbReference>
<dbReference type="Gene3D" id="3.30.70.270">
    <property type="match status" value="1"/>
</dbReference>
<sequence>MGTRKETEAYQEMLREELEEGIVILIQQDQVKWWKHIFLIRKPNGTWRKILDASKLNKEIEKLNFKMLGLEEVQYLANQIDYATLLDLKSAFHPNTVFSNSIPYLAINFINNNYAYKTMPFGTKHSPVFFTEAIESILRQIRIHSEIKILNYCDDILGIHQNKQIHETQIIEILETLEQFRWTMSTEK</sequence>
<dbReference type="InterPro" id="IPR051320">
    <property type="entry name" value="Viral_Replic_Matur_Polypro"/>
</dbReference>
<dbReference type="PANTHER" id="PTHR33064">
    <property type="entry name" value="POL PROTEIN"/>
    <property type="match status" value="1"/>
</dbReference>
<evidence type="ECO:0000313" key="2">
    <source>
        <dbReference type="EMBL" id="KAA6365927.1"/>
    </source>
</evidence>
<dbReference type="AlphaFoldDB" id="A0A5J4U5P1"/>
<protein>
    <recommendedName>
        <fullName evidence="1">Reverse transcriptase domain-containing protein</fullName>
    </recommendedName>
</protein>
<dbReference type="PROSITE" id="PS50878">
    <property type="entry name" value="RT_POL"/>
    <property type="match status" value="1"/>
</dbReference>
<name>A0A5J4U5P1_9EUKA</name>
<reference evidence="2 3" key="1">
    <citation type="submission" date="2019-03" db="EMBL/GenBank/DDBJ databases">
        <title>Single cell metagenomics reveals metabolic interactions within the superorganism composed of flagellate Streblomastix strix and complex community of Bacteroidetes bacteria on its surface.</title>
        <authorList>
            <person name="Treitli S.C."/>
            <person name="Kolisko M."/>
            <person name="Husnik F."/>
            <person name="Keeling P."/>
            <person name="Hampl V."/>
        </authorList>
    </citation>
    <scope>NUCLEOTIDE SEQUENCE [LARGE SCALE GENOMIC DNA]</scope>
    <source>
        <strain evidence="2">ST1C</strain>
    </source>
</reference>
<organism evidence="2 3">
    <name type="scientific">Streblomastix strix</name>
    <dbReference type="NCBI Taxonomy" id="222440"/>
    <lineage>
        <taxon>Eukaryota</taxon>
        <taxon>Metamonada</taxon>
        <taxon>Preaxostyla</taxon>
        <taxon>Oxymonadida</taxon>
        <taxon>Streblomastigidae</taxon>
        <taxon>Streblomastix</taxon>
    </lineage>
</organism>
<dbReference type="EMBL" id="SNRW01019925">
    <property type="protein sequence ID" value="KAA6365927.1"/>
    <property type="molecule type" value="Genomic_DNA"/>
</dbReference>
<dbReference type="Proteomes" id="UP000324800">
    <property type="component" value="Unassembled WGS sequence"/>
</dbReference>
<gene>
    <name evidence="2" type="ORF">EZS28_038546</name>
</gene>
<dbReference type="Pfam" id="PF00078">
    <property type="entry name" value="RVT_1"/>
    <property type="match status" value="1"/>
</dbReference>
<accession>A0A5J4U5P1</accession>
<feature type="domain" description="Reverse transcriptase" evidence="1">
    <location>
        <begin position="21"/>
        <end position="188"/>
    </location>
</feature>
<comment type="caution">
    <text evidence="2">The sequence shown here is derived from an EMBL/GenBank/DDBJ whole genome shotgun (WGS) entry which is preliminary data.</text>
</comment>
<proteinExistence type="predicted"/>
<dbReference type="InterPro" id="IPR043502">
    <property type="entry name" value="DNA/RNA_pol_sf"/>
</dbReference>
<dbReference type="Gene3D" id="3.10.10.10">
    <property type="entry name" value="HIV Type 1 Reverse Transcriptase, subunit A, domain 1"/>
    <property type="match status" value="1"/>
</dbReference>
<dbReference type="InterPro" id="IPR043128">
    <property type="entry name" value="Rev_trsase/Diguanyl_cyclase"/>
</dbReference>